<name>A0A1Z4GEI8_9CYAN</name>
<dbReference type="OrthoDB" id="9790889at2"/>
<dbReference type="Proteomes" id="UP000218287">
    <property type="component" value="Chromosome"/>
</dbReference>
<gene>
    <name evidence="1" type="ORF">NIES21_17330</name>
</gene>
<dbReference type="AlphaFoldDB" id="A0A1Z4GEI8"/>
<organism evidence="1 2">
    <name type="scientific">Anabaenopsis circularis NIES-21</name>
    <dbReference type="NCBI Taxonomy" id="1085406"/>
    <lineage>
        <taxon>Bacteria</taxon>
        <taxon>Bacillati</taxon>
        <taxon>Cyanobacteriota</taxon>
        <taxon>Cyanophyceae</taxon>
        <taxon>Nostocales</taxon>
        <taxon>Nodulariaceae</taxon>
        <taxon>Anabaenopsis</taxon>
    </lineage>
</organism>
<protein>
    <submittedName>
        <fullName evidence="1">Uncharacterized protein</fullName>
    </submittedName>
</protein>
<accession>A0A1Z4GEI8</accession>
<evidence type="ECO:0000313" key="2">
    <source>
        <dbReference type="Proteomes" id="UP000218287"/>
    </source>
</evidence>
<proteinExistence type="predicted"/>
<keyword evidence="2" id="KW-1185">Reference proteome</keyword>
<sequence length="94" mass="10798">MTHLPTVFISYGASDIPVKSAAVQNFLRQFPPFIPQPNPSYNVKAPLWVTKFDEWLAQAIAQNDVKSLLNYRQLAPCALDNHLTDDTYCRYLWL</sequence>
<dbReference type="SUPFAM" id="SSF53213">
    <property type="entry name" value="LigB-like"/>
    <property type="match status" value="1"/>
</dbReference>
<evidence type="ECO:0000313" key="1">
    <source>
        <dbReference type="EMBL" id="BAY15912.1"/>
    </source>
</evidence>
<reference evidence="1 2" key="1">
    <citation type="submission" date="2017-06" db="EMBL/GenBank/DDBJ databases">
        <title>Genome sequencing of cyanobaciteial culture collection at National Institute for Environmental Studies (NIES).</title>
        <authorList>
            <person name="Hirose Y."/>
            <person name="Shimura Y."/>
            <person name="Fujisawa T."/>
            <person name="Nakamura Y."/>
            <person name="Kawachi M."/>
        </authorList>
    </citation>
    <scope>NUCLEOTIDE SEQUENCE [LARGE SCALE GENOMIC DNA]</scope>
    <source>
        <strain evidence="1 2">NIES-21</strain>
    </source>
</reference>
<dbReference type="EMBL" id="AP018174">
    <property type="protein sequence ID" value="BAY15912.1"/>
    <property type="molecule type" value="Genomic_DNA"/>
</dbReference>